<dbReference type="Gene3D" id="3.50.30.30">
    <property type="match status" value="1"/>
</dbReference>
<feature type="region of interest" description="Disordered" evidence="1">
    <location>
        <begin position="1088"/>
        <end position="1172"/>
    </location>
</feature>
<evidence type="ECO:0000259" key="3">
    <source>
        <dbReference type="Pfam" id="PF02225"/>
    </source>
</evidence>
<dbReference type="GO" id="GO:0006508">
    <property type="term" value="P:proteolysis"/>
    <property type="evidence" value="ECO:0007669"/>
    <property type="project" value="UniProtKB-KW"/>
</dbReference>
<feature type="transmembrane region" description="Helical" evidence="2">
    <location>
        <begin position="28"/>
        <end position="46"/>
    </location>
</feature>
<dbReference type="SUPFAM" id="SSF52025">
    <property type="entry name" value="PA domain"/>
    <property type="match status" value="1"/>
</dbReference>
<dbReference type="InterPro" id="IPR046450">
    <property type="entry name" value="PA_dom_sf"/>
</dbReference>
<feature type="region of interest" description="Disordered" evidence="1">
    <location>
        <begin position="1248"/>
        <end position="1349"/>
    </location>
</feature>
<sequence length="1349" mass="142381">MRFRLGEKALPPTTGTLLRMQHKVLRPLLAPAFCSIFCTIVFPLVLAQQPSYADSRTKLPSGARTAPEASPAVASPPFLTPSTTAAPGFQVFRKFLPPNTSTWRDGRLSGQIEEAWMPFRPLPPLALRTTRDTTWQFLPQDSSKSVLFVPVEHSLKFFRTFRWEETFTGLSPWSSRPDLEMVFVPMTESTDAAALVREAETALAAIPRDAEFWLPRMHFSLDTVDSLREKHSWFADCVDAWSMPATTVGVLWNPSERAGQAETATSLSLFDATPPISGLATPGPGVLGGCGDEIAGGTCGHLAFFGSACLVQGGAGLAVPPLPVQDVEGKVALVARGGCSFAEKVRVVKGAGAIAAIIYSDEHPRTAWLATEEEGGEAKVPSMITPESFPLALIDQAPGQWLRDTLVDSQGGRNMSVALFERTSAPWAFAADGTGHFRRLVRGDASLAAAILEATKFEYEALVAKSNPPAAELGLGATTVTVPVMKGEQTVGEKATRMLAKEVEIPSYVTERPNSGLHLRVHLMCPARAEENCPSLSSFVKLYACEASGGTGPSHRRVLDGAPGSEEENGARGRLALRPEGFAPDVGKAQDVAPPPIDTSGGDGNVGHVRASSLPTSPSPSASRPPFPTAVAATPSSPTSLRTPPKGTSPLKATPTGLGGSHGKGQDARVWEGCAGEVVELGRLVAPAGREMLTVVEASPFLAALPLKGDYRRGGKSEEYSPHRPVVKVFVLGADGYNVSLSLLFTAASPGDLVPFQTFRIDTSDPGTTQTRQGDSQSTAASNSNFKIVSLPKGVPSYSLVASITAEGIPPGSDLPSAAHTFQVQELAPSLTSSSPPPSPLTWDVPLLLQSQPFGCSNLTLTRAGVIPNQLGDWYSSQPGFCPGSSVALKQFAVTRPTAPEEGEIKVVYLQGRESPRQGRGDGEALSASGGEGLVDLEAYVVTYAFLPPTPQVSSVHFVNVSTPFPPSTDPPLPPKASSPTLNEASVSSQAGRTTLTLRLPGPSFADSQDAHILFPSPTADTSQIRMPIDLYRVTLSERVSGDTFVYTFPVAAPPDLGVTSEGEVPVSVAPPNSQAVQVEVANTTAAIPTLPTEVEGGKDVEERGGARGLQGGRRRLPVGSQTEGQGASSAPPPSLPPPPPIGPAKSPTSHRLLGQNRPRLSRGAGAGGCPDGERAWKLDLCPFRGLARRQPGQGTGRPRREGRWAVARHHDRLGHGPTGGGGFDRSAGRRCVEACFPRALCRHGKLRGRGRGGQQWGRFGTGGRSIGTEARPRKQERGRGISRGQFATGGRDRGKEGGREAFSTSIGQARKSVPVEQWAWGRGWREEGGKGGKEGGNKGGGRGRAPDI</sequence>
<feature type="compositionally biased region" description="Basic and acidic residues" evidence="1">
    <location>
        <begin position="1324"/>
        <end position="1337"/>
    </location>
</feature>
<feature type="compositionally biased region" description="Low complexity" evidence="1">
    <location>
        <begin position="612"/>
        <end position="622"/>
    </location>
</feature>
<organism evidence="4 5">
    <name type="scientific">Nannochloropsis gaditana</name>
    <dbReference type="NCBI Taxonomy" id="72520"/>
    <lineage>
        <taxon>Eukaryota</taxon>
        <taxon>Sar</taxon>
        <taxon>Stramenopiles</taxon>
        <taxon>Ochrophyta</taxon>
        <taxon>Eustigmatophyceae</taxon>
        <taxon>Eustigmatales</taxon>
        <taxon>Monodopsidaceae</taxon>
        <taxon>Nannochloropsis</taxon>
    </lineage>
</organism>
<feature type="compositionally biased region" description="Basic and acidic residues" evidence="1">
    <location>
        <begin position="1096"/>
        <end position="1106"/>
    </location>
</feature>
<feature type="compositionally biased region" description="Basic and acidic residues" evidence="1">
    <location>
        <begin position="1291"/>
        <end position="1300"/>
    </location>
</feature>
<feature type="compositionally biased region" description="Low complexity" evidence="1">
    <location>
        <begin position="66"/>
        <end position="77"/>
    </location>
</feature>
<evidence type="ECO:0000256" key="1">
    <source>
        <dbReference type="SAM" id="MobiDB-lite"/>
    </source>
</evidence>
<dbReference type="InterPro" id="IPR003137">
    <property type="entry name" value="PA_domain"/>
</dbReference>
<dbReference type="EMBL" id="AZIL01000264">
    <property type="protein sequence ID" value="EWM28884.1"/>
    <property type="molecule type" value="Genomic_DNA"/>
</dbReference>
<dbReference type="CDD" id="cd00538">
    <property type="entry name" value="PA"/>
    <property type="match status" value="1"/>
</dbReference>
<feature type="compositionally biased region" description="Pro residues" evidence="1">
    <location>
        <begin position="1131"/>
        <end position="1143"/>
    </location>
</feature>
<dbReference type="GO" id="GO:0008233">
    <property type="term" value="F:peptidase activity"/>
    <property type="evidence" value="ECO:0007669"/>
    <property type="project" value="UniProtKB-KW"/>
</dbReference>
<feature type="compositionally biased region" description="Pro residues" evidence="1">
    <location>
        <begin position="965"/>
        <end position="977"/>
    </location>
</feature>
<evidence type="ECO:0000256" key="2">
    <source>
        <dbReference type="SAM" id="Phobius"/>
    </source>
</evidence>
<keyword evidence="4" id="KW-0378">Hydrolase</keyword>
<protein>
    <submittedName>
        <fullName evidence="4">Protease-associated domain, PA</fullName>
    </submittedName>
</protein>
<feature type="compositionally biased region" description="Low complexity" evidence="1">
    <location>
        <begin position="634"/>
        <end position="645"/>
    </location>
</feature>
<keyword evidence="2" id="KW-0812">Transmembrane</keyword>
<gene>
    <name evidence="4" type="ORF">Naga_100269g3</name>
</gene>
<dbReference type="PANTHER" id="PTHR39319:SF1">
    <property type="entry name" value="SI:DKEY-256H2.1"/>
    <property type="match status" value="1"/>
</dbReference>
<dbReference type="Pfam" id="PF02225">
    <property type="entry name" value="PA"/>
    <property type="match status" value="1"/>
</dbReference>
<dbReference type="OrthoDB" id="406745at2759"/>
<dbReference type="PANTHER" id="PTHR39319">
    <property type="entry name" value="SI:DKEY-256H2.1"/>
    <property type="match status" value="1"/>
</dbReference>
<feature type="region of interest" description="Disordered" evidence="1">
    <location>
        <begin position="584"/>
        <end position="667"/>
    </location>
</feature>
<feature type="region of interest" description="Disordered" evidence="1">
    <location>
        <begin position="965"/>
        <end position="992"/>
    </location>
</feature>
<accession>W7U7L8</accession>
<reference evidence="4 5" key="1">
    <citation type="journal article" date="2014" name="Mol. Plant">
        <title>Chromosome Scale Genome Assembly and Transcriptome Profiling of Nannochloropsis gaditana in Nitrogen Depletion.</title>
        <authorList>
            <person name="Corteggiani Carpinelli E."/>
            <person name="Telatin A."/>
            <person name="Vitulo N."/>
            <person name="Forcato C."/>
            <person name="D'Angelo M."/>
            <person name="Schiavon R."/>
            <person name="Vezzi A."/>
            <person name="Giacometti G.M."/>
            <person name="Morosinotto T."/>
            <person name="Valle G."/>
        </authorList>
    </citation>
    <scope>NUCLEOTIDE SEQUENCE [LARGE SCALE GENOMIC DNA]</scope>
    <source>
        <strain evidence="4 5">B-31</strain>
    </source>
</reference>
<feature type="domain" description="PA" evidence="3">
    <location>
        <begin position="317"/>
        <end position="401"/>
    </location>
</feature>
<feature type="region of interest" description="Disordered" evidence="1">
    <location>
        <begin position="56"/>
        <end position="77"/>
    </location>
</feature>
<dbReference type="Proteomes" id="UP000019335">
    <property type="component" value="Chromosome 4"/>
</dbReference>
<feature type="compositionally biased region" description="Gly residues" evidence="1">
    <location>
        <begin position="1338"/>
        <end position="1349"/>
    </location>
</feature>
<keyword evidence="2" id="KW-1133">Transmembrane helix</keyword>
<feature type="compositionally biased region" description="Polar residues" evidence="1">
    <location>
        <begin position="765"/>
        <end position="781"/>
    </location>
</feature>
<feature type="compositionally biased region" description="Basic and acidic residues" evidence="1">
    <location>
        <begin position="1271"/>
        <end position="1280"/>
    </location>
</feature>
<feature type="compositionally biased region" description="Polar residues" evidence="1">
    <location>
        <begin position="978"/>
        <end position="992"/>
    </location>
</feature>
<comment type="caution">
    <text evidence="4">The sequence shown here is derived from an EMBL/GenBank/DDBJ whole genome shotgun (WGS) entry which is preliminary data.</text>
</comment>
<name>W7U7L8_9STRA</name>
<keyword evidence="2" id="KW-0472">Membrane</keyword>
<keyword evidence="4" id="KW-0645">Protease</keyword>
<feature type="compositionally biased region" description="Gly residues" evidence="1">
    <location>
        <begin position="1252"/>
        <end position="1266"/>
    </location>
</feature>
<feature type="region of interest" description="Disordered" evidence="1">
    <location>
        <begin position="762"/>
        <end position="781"/>
    </location>
</feature>
<evidence type="ECO:0000313" key="5">
    <source>
        <dbReference type="Proteomes" id="UP000019335"/>
    </source>
</evidence>
<proteinExistence type="predicted"/>
<feature type="region of interest" description="Disordered" evidence="1">
    <location>
        <begin position="549"/>
        <end position="571"/>
    </location>
</feature>
<evidence type="ECO:0000313" key="4">
    <source>
        <dbReference type="EMBL" id="EWM28884.1"/>
    </source>
</evidence>
<dbReference type="InterPro" id="IPR053251">
    <property type="entry name" value="N-glycanase"/>
</dbReference>
<keyword evidence="5" id="KW-1185">Reference proteome</keyword>